<dbReference type="Pfam" id="PF03853">
    <property type="entry name" value="YjeF_N"/>
    <property type="match status" value="1"/>
</dbReference>
<gene>
    <name evidence="2" type="ORF">S01H1_83322</name>
</gene>
<dbReference type="InterPro" id="IPR036652">
    <property type="entry name" value="YjeF_N_dom_sf"/>
</dbReference>
<organism evidence="2">
    <name type="scientific">marine sediment metagenome</name>
    <dbReference type="NCBI Taxonomy" id="412755"/>
    <lineage>
        <taxon>unclassified sequences</taxon>
        <taxon>metagenomes</taxon>
        <taxon>ecological metagenomes</taxon>
    </lineage>
</organism>
<dbReference type="EMBL" id="BARS01056622">
    <property type="protein sequence ID" value="GAG44238.1"/>
    <property type="molecule type" value="Genomic_DNA"/>
</dbReference>
<proteinExistence type="predicted"/>
<dbReference type="SUPFAM" id="SSF64153">
    <property type="entry name" value="YjeF N-terminal domain-like"/>
    <property type="match status" value="1"/>
</dbReference>
<reference evidence="2" key="1">
    <citation type="journal article" date="2014" name="Front. Microbiol.">
        <title>High frequency of phylogenetically diverse reductive dehalogenase-homologous genes in deep subseafloor sedimentary metagenomes.</title>
        <authorList>
            <person name="Kawai M."/>
            <person name="Futagami T."/>
            <person name="Toyoda A."/>
            <person name="Takaki Y."/>
            <person name="Nishi S."/>
            <person name="Hori S."/>
            <person name="Arai W."/>
            <person name="Tsubouchi T."/>
            <person name="Morono Y."/>
            <person name="Uchiyama I."/>
            <person name="Ito T."/>
            <person name="Fujiyama A."/>
            <person name="Inagaki F."/>
            <person name="Takami H."/>
        </authorList>
    </citation>
    <scope>NUCLEOTIDE SEQUENCE</scope>
    <source>
        <strain evidence="2">Expedition CK06-06</strain>
    </source>
</reference>
<comment type="caution">
    <text evidence="2">The sequence shown here is derived from an EMBL/GenBank/DDBJ whole genome shotgun (WGS) entry which is preliminary data.</text>
</comment>
<evidence type="ECO:0000259" key="1">
    <source>
        <dbReference type="PROSITE" id="PS51385"/>
    </source>
</evidence>
<dbReference type="Gene3D" id="3.40.50.10260">
    <property type="entry name" value="YjeF N-terminal domain"/>
    <property type="match status" value="1"/>
</dbReference>
<feature type="non-terminal residue" evidence="2">
    <location>
        <position position="61"/>
    </location>
</feature>
<sequence length="61" mass="6730">MISTQEMKQLEDSCGIPKIVLMENAGKAIHEILKEKFDLKDKRILIVAYHGNNGGDGFVAA</sequence>
<protein>
    <recommendedName>
        <fullName evidence="1">YjeF N-terminal domain-containing protein</fullName>
    </recommendedName>
</protein>
<name>X0Y6A5_9ZZZZ</name>
<feature type="domain" description="YjeF N-terminal" evidence="1">
    <location>
        <begin position="3"/>
        <end position="61"/>
    </location>
</feature>
<dbReference type="AlphaFoldDB" id="X0Y6A5"/>
<accession>X0Y6A5</accession>
<dbReference type="PROSITE" id="PS51385">
    <property type="entry name" value="YJEF_N"/>
    <property type="match status" value="1"/>
</dbReference>
<evidence type="ECO:0000313" key="2">
    <source>
        <dbReference type="EMBL" id="GAG44238.1"/>
    </source>
</evidence>
<dbReference type="InterPro" id="IPR004443">
    <property type="entry name" value="YjeF_N_dom"/>
</dbReference>